<proteinExistence type="predicted"/>
<organism evidence="1 2">
    <name type="scientific">Dendrolimus kikuchii</name>
    <dbReference type="NCBI Taxonomy" id="765133"/>
    <lineage>
        <taxon>Eukaryota</taxon>
        <taxon>Metazoa</taxon>
        <taxon>Ecdysozoa</taxon>
        <taxon>Arthropoda</taxon>
        <taxon>Hexapoda</taxon>
        <taxon>Insecta</taxon>
        <taxon>Pterygota</taxon>
        <taxon>Neoptera</taxon>
        <taxon>Endopterygota</taxon>
        <taxon>Lepidoptera</taxon>
        <taxon>Glossata</taxon>
        <taxon>Ditrysia</taxon>
        <taxon>Bombycoidea</taxon>
        <taxon>Lasiocampidae</taxon>
        <taxon>Dendrolimus</taxon>
    </lineage>
</organism>
<evidence type="ECO:0000313" key="2">
    <source>
        <dbReference type="Proteomes" id="UP000824533"/>
    </source>
</evidence>
<dbReference type="EMBL" id="CM034392">
    <property type="protein sequence ID" value="KAJ0180463.1"/>
    <property type="molecule type" value="Genomic_DNA"/>
</dbReference>
<dbReference type="Proteomes" id="UP000824533">
    <property type="component" value="Linkage Group LG06"/>
</dbReference>
<keyword evidence="2" id="KW-1185">Reference proteome</keyword>
<evidence type="ECO:0000313" key="1">
    <source>
        <dbReference type="EMBL" id="KAJ0180463.1"/>
    </source>
</evidence>
<gene>
    <name evidence="1" type="ORF">K1T71_003867</name>
</gene>
<protein>
    <submittedName>
        <fullName evidence="1">Uncharacterized protein</fullName>
    </submittedName>
</protein>
<reference evidence="1 2" key="1">
    <citation type="journal article" date="2021" name="Front. Genet.">
        <title>Chromosome-Level Genome Assembly Reveals Significant Gene Expansion in the Toll and IMD Signaling Pathways of Dendrolimus kikuchii.</title>
        <authorList>
            <person name="Zhou J."/>
            <person name="Wu P."/>
            <person name="Xiong Z."/>
            <person name="Liu N."/>
            <person name="Zhao N."/>
            <person name="Ji M."/>
            <person name="Qiu Y."/>
            <person name="Yang B."/>
        </authorList>
    </citation>
    <scope>NUCLEOTIDE SEQUENCE [LARGE SCALE GENOMIC DNA]</scope>
    <source>
        <strain evidence="1">Ann1</strain>
    </source>
</reference>
<comment type="caution">
    <text evidence="1">The sequence shown here is derived from an EMBL/GenBank/DDBJ whole genome shotgun (WGS) entry which is preliminary data.</text>
</comment>
<sequence>MIFKLLRSVASNKVFLKKHYSTVVPKMSSVENIGVSLDKIICVLEEFAPKHLSESWDNTGLLVEPFTARNIKKILLTNDLTEDVAFEGLKEECEMIISYHPPIFTPLKSVVQKSWKERIVSILLENRIALYSPHTSWDSVKGGVNDWLASAFNVFESVPIVPGSEPHFGAGRFLNLTSKVTLSEAVTKVKSLTGLEYVRLALAKGKEINDEISTVALCAGSGASVLKGVSANLYLTGEMLHHDILDATQKGVHVILTNHSDSERGFLHGFSQVLGKKLENQVQVIVSKTDRDPLLTV</sequence>
<accession>A0ACC1DA47</accession>
<name>A0ACC1DA47_9NEOP</name>